<name>A0A011P5K3_ACCRE</name>
<reference evidence="2" key="1">
    <citation type="submission" date="2014-02" db="EMBL/GenBank/DDBJ databases">
        <title>Expanding our view of genomic diversity in Candidatus Accumulibacter clades.</title>
        <authorList>
            <person name="Skennerton C.T."/>
            <person name="Barr J.J."/>
            <person name="Slater F.R."/>
            <person name="Bond P.L."/>
            <person name="Tyson G.W."/>
        </authorList>
    </citation>
    <scope>NUCLEOTIDE SEQUENCE [LARGE SCALE GENOMIC DNA]</scope>
</reference>
<feature type="signal peptide" evidence="1">
    <location>
        <begin position="1"/>
        <end position="28"/>
    </location>
</feature>
<dbReference type="AlphaFoldDB" id="A0A011P5K3"/>
<dbReference type="PATRIC" id="fig|1454004.3.peg.979"/>
<comment type="caution">
    <text evidence="2">The sequence shown here is derived from an EMBL/GenBank/DDBJ whole genome shotgun (WGS) entry which is preliminary data.</text>
</comment>
<keyword evidence="1" id="KW-0732">Signal</keyword>
<evidence type="ECO:0000256" key="1">
    <source>
        <dbReference type="SAM" id="SignalP"/>
    </source>
</evidence>
<evidence type="ECO:0008006" key="4">
    <source>
        <dbReference type="Google" id="ProtNLM"/>
    </source>
</evidence>
<sequence>MKSIVDRASRRLMLACGLLVLALPVVHADVIPSGTTYLTGFGSGTATFVTDGTSNTIRFGEQTRVATCLDGVIGRDAPLGSIVDGSSNTIIFGPSMFLSLQVGQSLAYQPIGNIQDGTSNTIFIGENEPGRRCFSGETAIIDVGNAVVDGTSNTIEFGENSRFDVCFRQVSVGRIVDGTSNTLEFGEVTSSPVCFADVRVGTPAVATVAEGSTLGLLAIGLAALARRRRVRSGPL</sequence>
<dbReference type="EMBL" id="JEMY01000008">
    <property type="protein sequence ID" value="EXI90228.1"/>
    <property type="molecule type" value="Genomic_DNA"/>
</dbReference>
<evidence type="ECO:0000313" key="3">
    <source>
        <dbReference type="Proteomes" id="UP000022141"/>
    </source>
</evidence>
<gene>
    <name evidence="2" type="ORF">AW11_00931</name>
</gene>
<dbReference type="Proteomes" id="UP000022141">
    <property type="component" value="Unassembled WGS sequence"/>
</dbReference>
<organism evidence="2 3">
    <name type="scientific">Accumulibacter regalis</name>
    <dbReference type="NCBI Taxonomy" id="522306"/>
    <lineage>
        <taxon>Bacteria</taxon>
        <taxon>Pseudomonadati</taxon>
        <taxon>Pseudomonadota</taxon>
        <taxon>Betaproteobacteria</taxon>
        <taxon>Candidatus Accumulibacter</taxon>
    </lineage>
</organism>
<keyword evidence="3" id="KW-1185">Reference proteome</keyword>
<evidence type="ECO:0000313" key="2">
    <source>
        <dbReference type="EMBL" id="EXI90228.1"/>
    </source>
</evidence>
<feature type="chain" id="PRO_5001462721" description="PEP-CTERM protein-sorting domain-containing protein" evidence="1">
    <location>
        <begin position="29"/>
        <end position="235"/>
    </location>
</feature>
<accession>A0A011P5K3</accession>
<protein>
    <recommendedName>
        <fullName evidence="4">PEP-CTERM protein-sorting domain-containing protein</fullName>
    </recommendedName>
</protein>
<proteinExistence type="predicted"/>